<feature type="region of interest" description="Disordered" evidence="9">
    <location>
        <begin position="1"/>
        <end position="75"/>
    </location>
</feature>
<name>A0ABQ8UL31_9EUKA</name>
<dbReference type="Pfam" id="PF16317">
    <property type="entry name" value="Glyco_hydro_99"/>
    <property type="match status" value="1"/>
</dbReference>
<proteinExistence type="inferred from homology"/>
<dbReference type="EMBL" id="JAPMOS010000016">
    <property type="protein sequence ID" value="KAJ4459911.1"/>
    <property type="molecule type" value="Genomic_DNA"/>
</dbReference>
<evidence type="ECO:0000256" key="2">
    <source>
        <dbReference type="ARBA" id="ARBA00009559"/>
    </source>
</evidence>
<comment type="similarity">
    <text evidence="2">Belongs to the glycosyl hydrolase 99 family.</text>
</comment>
<dbReference type="Proteomes" id="UP001141327">
    <property type="component" value="Unassembled WGS sequence"/>
</dbReference>
<reference evidence="10" key="1">
    <citation type="journal article" date="2022" name="bioRxiv">
        <title>Genomics of Preaxostyla Flagellates Illuminates Evolutionary Transitions and the Path Towards Mitochondrial Loss.</title>
        <authorList>
            <person name="Novak L.V.F."/>
            <person name="Treitli S.C."/>
            <person name="Pyrih J."/>
            <person name="Halakuc P."/>
            <person name="Pipaliya S.V."/>
            <person name="Vacek V."/>
            <person name="Brzon O."/>
            <person name="Soukal P."/>
            <person name="Eme L."/>
            <person name="Dacks J.B."/>
            <person name="Karnkowska A."/>
            <person name="Elias M."/>
            <person name="Hampl V."/>
        </authorList>
    </citation>
    <scope>NUCLEOTIDE SEQUENCE</scope>
    <source>
        <strain evidence="10">RCP-MX</strain>
    </source>
</reference>
<evidence type="ECO:0000256" key="4">
    <source>
        <dbReference type="ARBA" id="ARBA00022801"/>
    </source>
</evidence>
<keyword evidence="5" id="KW-0735">Signal-anchor</keyword>
<gene>
    <name evidence="10" type="ORF">PAPYR_3970</name>
</gene>
<evidence type="ECO:0000256" key="1">
    <source>
        <dbReference type="ARBA" id="ARBA00004323"/>
    </source>
</evidence>
<keyword evidence="7" id="KW-0333">Golgi apparatus</keyword>
<evidence type="ECO:0000256" key="7">
    <source>
        <dbReference type="ARBA" id="ARBA00023034"/>
    </source>
</evidence>
<keyword evidence="3" id="KW-0812">Transmembrane</keyword>
<keyword evidence="4" id="KW-0378">Hydrolase</keyword>
<accession>A0ABQ8UL31</accession>
<comment type="caution">
    <text evidence="10">The sequence shown here is derived from an EMBL/GenBank/DDBJ whole genome shotgun (WGS) entry which is preliminary data.</text>
</comment>
<feature type="compositionally biased region" description="Pro residues" evidence="9">
    <location>
        <begin position="59"/>
        <end position="73"/>
    </location>
</feature>
<dbReference type="CDD" id="cd11574">
    <property type="entry name" value="GH99"/>
    <property type="match status" value="1"/>
</dbReference>
<keyword evidence="6" id="KW-1133">Transmembrane helix</keyword>
<dbReference type="PANTHER" id="PTHR13572:SF4">
    <property type="entry name" value="RE57134P"/>
    <property type="match status" value="1"/>
</dbReference>
<dbReference type="PANTHER" id="PTHR13572">
    <property type="entry name" value="ENDO-ALPHA-1,2-MANNOSIDASE"/>
    <property type="match status" value="1"/>
</dbReference>
<evidence type="ECO:0000256" key="3">
    <source>
        <dbReference type="ARBA" id="ARBA00022692"/>
    </source>
</evidence>
<keyword evidence="8" id="KW-0472">Membrane</keyword>
<evidence type="ECO:0000256" key="5">
    <source>
        <dbReference type="ARBA" id="ARBA00022968"/>
    </source>
</evidence>
<sequence>MTTRPTIVNPMAILEKAHPHHGPQSEVQHIQPSIPVAQESRGVPQPTSDPPAVQQPDPAVLPPPPPPPIPTTLPVPDDRVQAFYYPWYGNPTVDKKYFHWNHEIFDDSHQFHKPPASIGSAYWPELGLYSSADPEIVDKHMEMMKEGGIGVVVVSWLPPRITETQKYPLNDRMQMILDRAAAHGLKVAVHHEPYEGRSGPSIATDLIYLQATYGAHPALYRREGRIVLYVYDSYAAPNLGALTKGTSSIRGKPHDAFLIGLLVESLHLDELHNAGFDAAYTYFATDGFTYGSSTRVWATVASKCKQFGMLFVPCVGPGYDDRSIRPWNARNYRGREAGTYYDRMWNAALVVTPSIVGVTSFNEWHEGTQIEPVVAHNQYPSYEQGPRQYLQATARHAARLREQTAPQR</sequence>
<keyword evidence="11" id="KW-1185">Reference proteome</keyword>
<organism evidence="10 11">
    <name type="scientific">Paratrimastix pyriformis</name>
    <dbReference type="NCBI Taxonomy" id="342808"/>
    <lineage>
        <taxon>Eukaryota</taxon>
        <taxon>Metamonada</taxon>
        <taxon>Preaxostyla</taxon>
        <taxon>Paratrimastigidae</taxon>
        <taxon>Paratrimastix</taxon>
    </lineage>
</organism>
<evidence type="ECO:0000313" key="11">
    <source>
        <dbReference type="Proteomes" id="UP001141327"/>
    </source>
</evidence>
<evidence type="ECO:0000313" key="10">
    <source>
        <dbReference type="EMBL" id="KAJ4459911.1"/>
    </source>
</evidence>
<protein>
    <submittedName>
        <fullName evidence="10">Glycoprotein endo-alpha-1</fullName>
    </submittedName>
</protein>
<comment type="subcellular location">
    <subcellularLocation>
        <location evidence="1">Golgi apparatus membrane</location>
        <topology evidence="1">Single-pass type II membrane protein</topology>
    </subcellularLocation>
</comment>
<dbReference type="InterPro" id="IPR026071">
    <property type="entry name" value="Glyco_Hydrolase_99"/>
</dbReference>
<dbReference type="Gene3D" id="3.20.20.80">
    <property type="entry name" value="Glycosidases"/>
    <property type="match status" value="1"/>
</dbReference>
<evidence type="ECO:0000256" key="6">
    <source>
        <dbReference type="ARBA" id="ARBA00022989"/>
    </source>
</evidence>
<evidence type="ECO:0000256" key="9">
    <source>
        <dbReference type="SAM" id="MobiDB-lite"/>
    </source>
</evidence>
<evidence type="ECO:0000256" key="8">
    <source>
        <dbReference type="ARBA" id="ARBA00023136"/>
    </source>
</evidence>